<dbReference type="SUPFAM" id="SSF142433">
    <property type="entry name" value="CinA-like"/>
    <property type="match status" value="1"/>
</dbReference>
<dbReference type="NCBIfam" id="TIGR00199">
    <property type="entry name" value="PncC_domain"/>
    <property type="match status" value="1"/>
</dbReference>
<name>A0A2M8QDR9_9CHLR</name>
<sequence>MDPQGTMLILDEDEFEALACELPPNEAASARGAVALIQDELRTQWRRFANDAIAHALIQRGWTLGTAESCTGGLIGNVITDRPGSSAYFAGGIIAYSNGIKQRALGVRQATLQQHGAVSEPCALEMARGVRRALGVDVGVSATGIAGPDGGSADKPVGLTYVGVSSPLGEQGERHLGSRDRIGNKQATADAALRLLMRHLAAPPVAHSSAPAESPRSG</sequence>
<dbReference type="Pfam" id="PF02464">
    <property type="entry name" value="CinA"/>
    <property type="match status" value="1"/>
</dbReference>
<proteinExistence type="predicted"/>
<comment type="caution">
    <text evidence="2">The sequence shown here is derived from an EMBL/GenBank/DDBJ whole genome shotgun (WGS) entry which is preliminary data.</text>
</comment>
<organism evidence="2 3">
    <name type="scientific">Candidatus Thermofonsia Clade 3 bacterium</name>
    <dbReference type="NCBI Taxonomy" id="2364212"/>
    <lineage>
        <taxon>Bacteria</taxon>
        <taxon>Bacillati</taxon>
        <taxon>Chloroflexota</taxon>
        <taxon>Candidatus Thermofontia</taxon>
        <taxon>Candidatus Thermofonsia Clade 3</taxon>
    </lineage>
</organism>
<evidence type="ECO:0000313" key="3">
    <source>
        <dbReference type="Proteomes" id="UP000230790"/>
    </source>
</evidence>
<dbReference type="Proteomes" id="UP000230790">
    <property type="component" value="Unassembled WGS sequence"/>
</dbReference>
<gene>
    <name evidence="2" type="ORF">CUN48_06170</name>
</gene>
<dbReference type="EMBL" id="PGTN01000030">
    <property type="protein sequence ID" value="PJF47940.1"/>
    <property type="molecule type" value="Genomic_DNA"/>
</dbReference>
<feature type="domain" description="CinA C-terminal" evidence="1">
    <location>
        <begin position="51"/>
        <end position="199"/>
    </location>
</feature>
<dbReference type="InterPro" id="IPR008136">
    <property type="entry name" value="CinA_C"/>
</dbReference>
<protein>
    <recommendedName>
        <fullName evidence="1">CinA C-terminal domain-containing protein</fullName>
    </recommendedName>
</protein>
<dbReference type="InterPro" id="IPR036653">
    <property type="entry name" value="CinA-like_C"/>
</dbReference>
<evidence type="ECO:0000259" key="1">
    <source>
        <dbReference type="Pfam" id="PF02464"/>
    </source>
</evidence>
<dbReference type="AlphaFoldDB" id="A0A2M8QDR9"/>
<dbReference type="Gene3D" id="3.90.950.20">
    <property type="entry name" value="CinA-like"/>
    <property type="match status" value="1"/>
</dbReference>
<accession>A0A2M8QDR9</accession>
<evidence type="ECO:0000313" key="2">
    <source>
        <dbReference type="EMBL" id="PJF47940.1"/>
    </source>
</evidence>
<reference evidence="2 3" key="1">
    <citation type="submission" date="2017-11" db="EMBL/GenBank/DDBJ databases">
        <title>Evolution of Phototrophy in the Chloroflexi Phylum Driven by Horizontal Gene Transfer.</title>
        <authorList>
            <person name="Ward L.M."/>
            <person name="Hemp J."/>
            <person name="Shih P.M."/>
            <person name="Mcglynn S.E."/>
            <person name="Fischer W."/>
        </authorList>
    </citation>
    <scope>NUCLEOTIDE SEQUENCE [LARGE SCALE GENOMIC DNA]</scope>
    <source>
        <strain evidence="2">JP3_7</strain>
    </source>
</reference>